<dbReference type="GO" id="GO:0006974">
    <property type="term" value="P:DNA damage response"/>
    <property type="evidence" value="ECO:0007669"/>
    <property type="project" value="InterPro"/>
</dbReference>
<evidence type="ECO:0000256" key="3">
    <source>
        <dbReference type="ARBA" id="ARBA00061308"/>
    </source>
</evidence>
<dbReference type="InterPro" id="IPR011989">
    <property type="entry name" value="ARM-like"/>
</dbReference>
<dbReference type="InParanoid" id="A0A6L2Q590"/>
<comment type="similarity">
    <text evidence="3">Belongs to the BRAT1 family.</text>
</comment>
<proteinExistence type="inferred from homology"/>
<dbReference type="InterPro" id="IPR016024">
    <property type="entry name" value="ARM-type_fold"/>
</dbReference>
<sequence>MANSPEQNKLERVLHHFIDSSYRRGSSDGIYMEKLLSHLSGNSSYLIDLPVCKEWIQKMVETWKNNTPEPSLTAFALHFMGLVVSDWKRFELLQVTDVVGQVSDLLKHQNCDNSSVKLAYVRMLSGLLKHDSGCKWIVQMGTWKDVLRFCYENQSLYVLRESRNFIVELLDRLGGKEPELPISIMSHIFSPLFTKDSKSNGKIEGSQPQHLTSTLELACSILQASLANLSPVMPGMIEQLNLEALIWMLLINLDGDNNEEQAGKVSKLLALVYFTSVHRETDENKIPQAAVKAMEKKIYNMLALHISRRSVSNFMNTVLQCQLCWHKIAEFVSINEQTEIKHFNFDTQLIALQLMPMLGCFRTKFTDNECVELYINKLFRLTSEETQRLAYSYRDILVIQENKHTLAHQAMLSVLQIRNIMSRELAVIAYQAFMYTLKDFVYEEPNMDGLTGPDYVIQHPELLGTVLDGLASIIHCFHITWHESVETICLFSFTQLLLKNTTLSPKLSVQGLQLMQVAIQNFMPPNLALLMNTLKGSTIDQVGPILQKRLHDVSWDVRDSALEVLQVVTSIAEIKFPAFQEHVLENELCPLVLVLAMDDSESYVRASAIKCLCAMVRVPRFWTDCLASQRLPSKMMVILQGESEGIVRREAAALMKEIYEHHKFLKAELGNVFMAMAFAAVSDLHWEVKVNALHFWEKVIERQMSDQGMIDGVFPPVTFSKENRKIVLLTENEVKVRLNKVLGELARIRCLQVLLLALEDHDLQVVRKAADIVTTLTDVLARHGLVPDTETPKPLPDLVSNCVKPANSNFKGVYDSFGCEVDTCLITACKVNQTKMTKVDTGEGKTSSVRSRLLDDSDQVIEAIVNETDMNLLADVYRDYLHVGNSVSNVSTKFNLDTEVNVGAEEFLSAISKLDLSEMVTQKTQWLDYCTSDLGSLLDDILSSHADTESNAVDCY</sequence>
<dbReference type="FunCoup" id="A0A6L2Q590">
    <property type="interactions" value="400"/>
</dbReference>
<dbReference type="Gene3D" id="1.25.10.10">
    <property type="entry name" value="Leucine-rich Repeat Variant"/>
    <property type="match status" value="1"/>
</dbReference>
<dbReference type="EMBL" id="BLKM01000665">
    <property type="protein sequence ID" value="GFG37017.1"/>
    <property type="molecule type" value="Genomic_DNA"/>
</dbReference>
<evidence type="ECO:0000256" key="2">
    <source>
        <dbReference type="ARBA" id="ARBA00022490"/>
    </source>
</evidence>
<dbReference type="SUPFAM" id="SSF48371">
    <property type="entry name" value="ARM repeat"/>
    <property type="match status" value="2"/>
</dbReference>
<dbReference type="Proteomes" id="UP000502823">
    <property type="component" value="Unassembled WGS sequence"/>
</dbReference>
<reference evidence="5" key="1">
    <citation type="submission" date="2020-01" db="EMBL/GenBank/DDBJ databases">
        <title>Draft genome sequence of the Termite Coptotermes fromosanus.</title>
        <authorList>
            <person name="Itakura S."/>
            <person name="Yosikawa Y."/>
            <person name="Umezawa K."/>
        </authorList>
    </citation>
    <scope>NUCLEOTIDE SEQUENCE [LARGE SCALE GENOMIC DNA]</scope>
</reference>
<comment type="subcellular location">
    <subcellularLocation>
        <location evidence="1">Cytoplasm</location>
    </subcellularLocation>
</comment>
<dbReference type="AlphaFoldDB" id="A0A6L2Q590"/>
<dbReference type="InterPro" id="IPR038904">
    <property type="entry name" value="BRAT1"/>
</dbReference>
<accession>A0A6L2Q590</accession>
<dbReference type="GO" id="GO:0005737">
    <property type="term" value="C:cytoplasm"/>
    <property type="evidence" value="ECO:0007669"/>
    <property type="project" value="UniProtKB-SubCell"/>
</dbReference>
<dbReference type="OrthoDB" id="10057956at2759"/>
<evidence type="ECO:0008006" key="6">
    <source>
        <dbReference type="Google" id="ProtNLM"/>
    </source>
</evidence>
<evidence type="ECO:0000256" key="1">
    <source>
        <dbReference type="ARBA" id="ARBA00004496"/>
    </source>
</evidence>
<dbReference type="GO" id="GO:0008283">
    <property type="term" value="P:cell population proliferation"/>
    <property type="evidence" value="ECO:0007669"/>
    <property type="project" value="InterPro"/>
</dbReference>
<dbReference type="GO" id="GO:0005634">
    <property type="term" value="C:nucleus"/>
    <property type="evidence" value="ECO:0007669"/>
    <property type="project" value="TreeGrafter"/>
</dbReference>
<dbReference type="PANTHER" id="PTHR21331">
    <property type="entry name" value="BRCA1-ASSOCIATED ATM ACTIVATOR 1"/>
    <property type="match status" value="1"/>
</dbReference>
<evidence type="ECO:0000313" key="4">
    <source>
        <dbReference type="EMBL" id="GFG37017.1"/>
    </source>
</evidence>
<comment type="caution">
    <text evidence="4">The sequence shown here is derived from an EMBL/GenBank/DDBJ whole genome shotgun (WGS) entry which is preliminary data.</text>
</comment>
<protein>
    <recommendedName>
        <fullName evidence="6">BRCA1-associated ATM activator 1</fullName>
    </recommendedName>
</protein>
<dbReference type="PANTHER" id="PTHR21331:SF2">
    <property type="entry name" value="BRCA1-ASSOCIATED ATM ACTIVATOR 1"/>
    <property type="match status" value="1"/>
</dbReference>
<keyword evidence="5" id="KW-1185">Reference proteome</keyword>
<name>A0A6L2Q590_COPFO</name>
<organism evidence="4 5">
    <name type="scientific">Coptotermes formosanus</name>
    <name type="common">Formosan subterranean termite</name>
    <dbReference type="NCBI Taxonomy" id="36987"/>
    <lineage>
        <taxon>Eukaryota</taxon>
        <taxon>Metazoa</taxon>
        <taxon>Ecdysozoa</taxon>
        <taxon>Arthropoda</taxon>
        <taxon>Hexapoda</taxon>
        <taxon>Insecta</taxon>
        <taxon>Pterygota</taxon>
        <taxon>Neoptera</taxon>
        <taxon>Polyneoptera</taxon>
        <taxon>Dictyoptera</taxon>
        <taxon>Blattodea</taxon>
        <taxon>Blattoidea</taxon>
        <taxon>Termitoidae</taxon>
        <taxon>Rhinotermitidae</taxon>
        <taxon>Coptotermes</taxon>
    </lineage>
</organism>
<keyword evidence="2" id="KW-0963">Cytoplasm</keyword>
<gene>
    <name evidence="4" type="ORF">Cfor_07081</name>
</gene>
<evidence type="ECO:0000313" key="5">
    <source>
        <dbReference type="Proteomes" id="UP000502823"/>
    </source>
</evidence>